<evidence type="ECO:0000256" key="6">
    <source>
        <dbReference type="ARBA" id="ARBA00023209"/>
    </source>
</evidence>
<name>A0A0P1LLY1_9BACT</name>
<keyword evidence="4 10" id="KW-0808">Transferase</keyword>
<keyword evidence="14" id="KW-1185">Reference proteome</keyword>
<evidence type="ECO:0000256" key="7">
    <source>
        <dbReference type="ARBA" id="ARBA00023264"/>
    </source>
</evidence>
<dbReference type="InterPro" id="IPR012281">
    <property type="entry name" value="Phospholipid_synth_PlsX-like"/>
</dbReference>
<dbReference type="EMBL" id="CZVI01000006">
    <property type="protein sequence ID" value="CUS82736.1"/>
    <property type="molecule type" value="Genomic_DNA"/>
</dbReference>
<evidence type="ECO:0000256" key="5">
    <source>
        <dbReference type="ARBA" id="ARBA00023098"/>
    </source>
</evidence>
<evidence type="ECO:0000256" key="9">
    <source>
        <dbReference type="ARBA" id="ARBA00046608"/>
    </source>
</evidence>
<dbReference type="UniPathway" id="UPA00085"/>
<keyword evidence="2 10" id="KW-0963">Cytoplasm</keyword>
<keyword evidence="5 10" id="KW-0443">Lipid metabolism</keyword>
<dbReference type="GO" id="GO:0006633">
    <property type="term" value="P:fatty acid biosynthetic process"/>
    <property type="evidence" value="ECO:0007669"/>
    <property type="project" value="UniProtKB-UniRule"/>
</dbReference>
<dbReference type="GO" id="GO:0005737">
    <property type="term" value="C:cytoplasm"/>
    <property type="evidence" value="ECO:0007669"/>
    <property type="project" value="UniProtKB-SubCell"/>
</dbReference>
<dbReference type="PANTHER" id="PTHR30100">
    <property type="entry name" value="FATTY ACID/PHOSPHOLIPID SYNTHESIS PROTEIN PLSX"/>
    <property type="match status" value="1"/>
</dbReference>
<dbReference type="RefSeq" id="WP_075427359.1">
    <property type="nucleotide sequence ID" value="NZ_CZVI01000006.1"/>
</dbReference>
<dbReference type="PIRSF" id="PIRSF002465">
    <property type="entry name" value="Phsphlp_syn_PlsX"/>
    <property type="match status" value="1"/>
</dbReference>
<dbReference type="GO" id="GO:0008654">
    <property type="term" value="P:phospholipid biosynthetic process"/>
    <property type="evidence" value="ECO:0007669"/>
    <property type="project" value="UniProtKB-KW"/>
</dbReference>
<dbReference type="OrthoDB" id="9806408at2"/>
<accession>A0A0S4NC04</accession>
<keyword evidence="3 10" id="KW-0444">Lipid biosynthesis</keyword>
<gene>
    <name evidence="10" type="primary">plsX</name>
    <name evidence="12" type="ORF">JGI4_01860</name>
    <name evidence="11" type="ORF">JGI8_00625</name>
</gene>
<evidence type="ECO:0000256" key="4">
    <source>
        <dbReference type="ARBA" id="ARBA00022679"/>
    </source>
</evidence>
<dbReference type="Proteomes" id="UP000182011">
    <property type="component" value="Unassembled WGS sequence"/>
</dbReference>
<evidence type="ECO:0000256" key="10">
    <source>
        <dbReference type="HAMAP-Rule" id="MF_00019"/>
    </source>
</evidence>
<accession>A0A0P1MCH7</accession>
<dbReference type="HAMAP" id="MF_00019">
    <property type="entry name" value="PlsX"/>
    <property type="match status" value="1"/>
</dbReference>
<comment type="catalytic activity">
    <reaction evidence="1 10">
        <text>a fatty acyl-[ACP] + phosphate = an acyl phosphate + holo-[ACP]</text>
        <dbReference type="Rhea" id="RHEA:42292"/>
        <dbReference type="Rhea" id="RHEA-COMP:9685"/>
        <dbReference type="Rhea" id="RHEA-COMP:14125"/>
        <dbReference type="ChEBI" id="CHEBI:43474"/>
        <dbReference type="ChEBI" id="CHEBI:59918"/>
        <dbReference type="ChEBI" id="CHEBI:64479"/>
        <dbReference type="ChEBI" id="CHEBI:138651"/>
        <dbReference type="EC" id="2.3.1.274"/>
    </reaction>
</comment>
<evidence type="ECO:0000256" key="2">
    <source>
        <dbReference type="ARBA" id="ARBA00022490"/>
    </source>
</evidence>
<dbReference type="PANTHER" id="PTHR30100:SF1">
    <property type="entry name" value="PHOSPHATE ACYLTRANSFERASE"/>
    <property type="match status" value="1"/>
</dbReference>
<dbReference type="STRING" id="1633631.GCA_001442925_01855"/>
<dbReference type="GO" id="GO:0043811">
    <property type="term" value="F:phosphate:acyl-[acyl carrier protein] acyltransferase activity"/>
    <property type="evidence" value="ECO:0007669"/>
    <property type="project" value="UniProtKB-UniRule"/>
</dbReference>
<accession>A0A0P1M1Z2</accession>
<proteinExistence type="inferred from homology"/>
<accession>A0A0P1LMV8</accession>
<comment type="similarity">
    <text evidence="10">Belongs to the PlsX family.</text>
</comment>
<evidence type="ECO:0000313" key="11">
    <source>
        <dbReference type="EMBL" id="CUS82736.1"/>
    </source>
</evidence>
<keyword evidence="6 10" id="KW-0594">Phospholipid biosynthesis</keyword>
<dbReference type="SUPFAM" id="SSF53659">
    <property type="entry name" value="Isocitrate/Isopropylmalate dehydrogenase-like"/>
    <property type="match status" value="1"/>
</dbReference>
<comment type="subunit">
    <text evidence="9 10">Homodimer. Probably interacts with PlsY.</text>
</comment>
<evidence type="ECO:0000313" key="14">
    <source>
        <dbReference type="Proteomes" id="UP000182200"/>
    </source>
</evidence>
<dbReference type="NCBIfam" id="TIGR00182">
    <property type="entry name" value="plsX"/>
    <property type="match status" value="1"/>
</dbReference>
<accession>A0A0P1LYS0</accession>
<evidence type="ECO:0000256" key="8">
    <source>
        <dbReference type="ARBA" id="ARBA00024069"/>
    </source>
</evidence>
<evidence type="ECO:0000313" key="13">
    <source>
        <dbReference type="Proteomes" id="UP000182011"/>
    </source>
</evidence>
<dbReference type="Proteomes" id="UP000182200">
    <property type="component" value="Unassembled WGS sequence"/>
</dbReference>
<keyword evidence="12" id="KW-0012">Acyltransferase</keyword>
<sequence length="347" mass="37821">MAESVNARKLKIAVDAMGGDYAPATVVEGALAALRESNNRFEIIFVGDEKKIKEELKKHESTGLNFSIVDAPQVIEMDDIPTIALRRKKNSSIVVGMKLHSDGEVDAFASAGNTGAVLIAATFILGRIEGISRPTIGSVLPTEAGTKSIMLDVGANVDCKPHHLLEFAIMGHIYSNMMLGQKNPKVALLNIGEEGTKGSEVILQTYRLLSESKLNFIGNVEGRDILLGKADVIVCDGFVGNIVLKFAESVLGVLKRRLRNYAVKNIFRKLTFGFLARGLRKALKEFDYQEYGGVPFLGVNGVAVIGHGSSSAVAIKNMIYRAEEMVQKKINQRIKEALKNYKLKTEV</sequence>
<dbReference type="AlphaFoldDB" id="A0A0P1LLY1"/>
<accession>A0A0N7MS30</accession>
<dbReference type="EMBL" id="FAOP01000007">
    <property type="protein sequence ID" value="CUU07665.1"/>
    <property type="molecule type" value="Genomic_DNA"/>
</dbReference>
<accession>A0A0P1LLY1</accession>
<evidence type="ECO:0000256" key="3">
    <source>
        <dbReference type="ARBA" id="ARBA00022516"/>
    </source>
</evidence>
<dbReference type="InterPro" id="IPR003664">
    <property type="entry name" value="FA_synthesis"/>
</dbReference>
<comment type="subcellular location">
    <subcellularLocation>
        <location evidence="10">Cytoplasm</location>
    </subcellularLocation>
    <text evidence="10">Associated with the membrane possibly through PlsY.</text>
</comment>
<comment type="pathway">
    <text evidence="10">Lipid metabolism; phospholipid metabolism.</text>
</comment>
<reference evidence="12 13" key="2">
    <citation type="submission" date="2015-11" db="EMBL/GenBank/DDBJ databases">
        <authorList>
            <person name="Zhang Y."/>
            <person name="Guo Z."/>
        </authorList>
    </citation>
    <scope>NUCLEOTIDE SEQUENCE [LARGE SCALE GENOMIC DNA]</scope>
    <source>
        <strain evidence="12">JGI-4</strain>
    </source>
</reference>
<dbReference type="Gene3D" id="3.40.718.10">
    <property type="entry name" value="Isopropylmalate Dehydrogenase"/>
    <property type="match status" value="1"/>
</dbReference>
<comment type="function">
    <text evidence="10">Catalyzes the reversible formation of acyl-phosphate (acyl-PO(4)) from acyl-[acyl-carrier-protein] (acyl-ACP). This enzyme utilizes acyl-ACP as fatty acyl donor, but not acyl-CoA.</text>
</comment>
<evidence type="ECO:0000313" key="12">
    <source>
        <dbReference type="EMBL" id="CUU07665.1"/>
    </source>
</evidence>
<keyword evidence="7 10" id="KW-1208">Phospholipid metabolism</keyword>
<evidence type="ECO:0000256" key="1">
    <source>
        <dbReference type="ARBA" id="ARBA00001232"/>
    </source>
</evidence>
<protein>
    <recommendedName>
        <fullName evidence="8 10">Phosphate acyltransferase</fullName>
        <ecNumber evidence="8 10">2.3.1.274</ecNumber>
    </recommendedName>
    <alternativeName>
        <fullName evidence="10">Acyl-ACP phosphotransacylase</fullName>
    </alternativeName>
    <alternativeName>
        <fullName evidence="10">Acyl-[acyl-carrier-protein]--phosphate acyltransferase</fullName>
    </alternativeName>
    <alternativeName>
        <fullName evidence="10">Phosphate-acyl-ACP acyltransferase</fullName>
    </alternativeName>
</protein>
<dbReference type="EC" id="2.3.1.274" evidence="8 10"/>
<dbReference type="Pfam" id="PF02504">
    <property type="entry name" value="FA_synthesis"/>
    <property type="match status" value="1"/>
</dbReference>
<accession>A0A0N7MNN2</accession>
<organism evidence="12 13">
    <name type="scientific">Candidatus Kryptonium thompsonii</name>
    <dbReference type="NCBI Taxonomy" id="1633631"/>
    <lineage>
        <taxon>Bacteria</taxon>
        <taxon>Pseudomonadati</taxon>
        <taxon>Candidatus Kryptoniota</taxon>
        <taxon>Candidatus Kryptonium</taxon>
    </lineage>
</organism>
<accession>A0A0N7MYL3</accession>
<reference evidence="11 14" key="1">
    <citation type="submission" date="2015-11" db="EMBL/GenBank/DDBJ databases">
        <authorList>
            <person name="Varghese N."/>
        </authorList>
    </citation>
    <scope>NUCLEOTIDE SEQUENCE [LARGE SCALE GENOMIC DNA]</scope>
    <source>
        <strain evidence="11 14">JGI-8</strain>
    </source>
</reference>